<dbReference type="GO" id="GO:0015232">
    <property type="term" value="F:heme transmembrane transporter activity"/>
    <property type="evidence" value="ECO:0007669"/>
    <property type="project" value="InterPro"/>
</dbReference>
<comment type="caution">
    <text evidence="13">The sequence shown here is derived from an EMBL/GenBank/DDBJ whole genome shotgun (WGS) entry which is preliminary data.</text>
</comment>
<dbReference type="STRING" id="665126.ABB55_21840"/>
<feature type="domain" description="Cytochrome c assembly protein" evidence="11">
    <location>
        <begin position="89"/>
        <end position="295"/>
    </location>
</feature>
<dbReference type="InterPro" id="IPR003568">
    <property type="entry name" value="Cyt_c_biogenesis_CcmF"/>
</dbReference>
<dbReference type="Pfam" id="PF16327">
    <property type="entry name" value="CcmF_C"/>
    <property type="match status" value="1"/>
</dbReference>
<feature type="domain" description="Cytochrome c-type biogenesis protein CcmF C-terminal" evidence="12">
    <location>
        <begin position="315"/>
        <end position="643"/>
    </location>
</feature>
<reference evidence="13 14" key="2">
    <citation type="submission" date="2015-10" db="EMBL/GenBank/DDBJ databases">
        <title>Draft Genome Sequence of Prosthecomicrobium hirschii ATCC 27832.</title>
        <authorList>
            <person name="Daniel J."/>
            <person name="Givan S.A."/>
            <person name="Brun Y.V."/>
            <person name="Brown P.J."/>
        </authorList>
    </citation>
    <scope>NUCLEOTIDE SEQUENCE [LARGE SCALE GENOMIC DNA]</scope>
    <source>
        <strain evidence="13 14">16</strain>
    </source>
</reference>
<dbReference type="PANTHER" id="PTHR43653:SF1">
    <property type="entry name" value="CYTOCHROME C-TYPE BIOGENESIS PROTEIN CCMF"/>
    <property type="match status" value="1"/>
</dbReference>
<dbReference type="NCBIfam" id="TIGR00353">
    <property type="entry name" value="nrfE"/>
    <property type="match status" value="1"/>
</dbReference>
<feature type="transmembrane region" description="Helical" evidence="10">
    <location>
        <begin position="425"/>
        <end position="443"/>
    </location>
</feature>
<reference evidence="13 14" key="1">
    <citation type="submission" date="2015-09" db="EMBL/GenBank/DDBJ databases">
        <authorList>
            <person name="Jackson K.R."/>
            <person name="Lunt B.L."/>
            <person name="Fisher J.N.B."/>
            <person name="Gardner A.V."/>
            <person name="Bailey M.E."/>
            <person name="Deus L.M."/>
            <person name="Earl A.S."/>
            <person name="Gibby P.D."/>
            <person name="Hartmann K.A."/>
            <person name="Liu J.E."/>
            <person name="Manci A.M."/>
            <person name="Nielsen D.A."/>
            <person name="Solomon M.B."/>
            <person name="Breakwell D.P."/>
            <person name="Burnett S.H."/>
            <person name="Grose J.H."/>
        </authorList>
    </citation>
    <scope>NUCLEOTIDE SEQUENCE [LARGE SCALE GENOMIC DNA]</scope>
    <source>
        <strain evidence="13 14">16</strain>
    </source>
</reference>
<accession>A0A0P6VTF5</accession>
<keyword evidence="4" id="KW-0997">Cell inner membrane</keyword>
<keyword evidence="8 10" id="KW-0472">Membrane</keyword>
<evidence type="ECO:0000256" key="1">
    <source>
        <dbReference type="ARBA" id="ARBA00004429"/>
    </source>
</evidence>
<feature type="transmembrane region" description="Helical" evidence="10">
    <location>
        <begin position="38"/>
        <end position="62"/>
    </location>
</feature>
<gene>
    <name evidence="13" type="ORF">ABB55_21840</name>
</gene>
<dbReference type="GO" id="GO:0017004">
    <property type="term" value="P:cytochrome complex assembly"/>
    <property type="evidence" value="ECO:0007669"/>
    <property type="project" value="UniProtKB-KW"/>
</dbReference>
<evidence type="ECO:0000313" key="14">
    <source>
        <dbReference type="Proteomes" id="UP000048984"/>
    </source>
</evidence>
<evidence type="ECO:0000256" key="5">
    <source>
        <dbReference type="ARBA" id="ARBA00022692"/>
    </source>
</evidence>
<protein>
    <submittedName>
        <fullName evidence="13">Cytochrome C biogenesis protein CcmF</fullName>
    </submittedName>
</protein>
<feature type="transmembrane region" description="Helical" evidence="10">
    <location>
        <begin position="126"/>
        <end position="147"/>
    </location>
</feature>
<feature type="transmembrane region" description="Helical" evidence="10">
    <location>
        <begin position="352"/>
        <end position="374"/>
    </location>
</feature>
<dbReference type="InterPro" id="IPR003567">
    <property type="entry name" value="Cyt_c_biogenesis"/>
</dbReference>
<dbReference type="InterPro" id="IPR002541">
    <property type="entry name" value="Cyt_c_assembly"/>
</dbReference>
<feature type="transmembrane region" description="Helical" evidence="10">
    <location>
        <begin position="6"/>
        <end position="26"/>
    </location>
</feature>
<evidence type="ECO:0000256" key="7">
    <source>
        <dbReference type="ARBA" id="ARBA00022989"/>
    </source>
</evidence>
<proteinExistence type="inferred from homology"/>
<feature type="transmembrane region" description="Helical" evidence="10">
    <location>
        <begin position="207"/>
        <end position="229"/>
    </location>
</feature>
<dbReference type="NCBIfam" id="NF007691">
    <property type="entry name" value="PRK10369.1"/>
    <property type="match status" value="1"/>
</dbReference>
<feature type="transmembrane region" description="Helical" evidence="10">
    <location>
        <begin position="175"/>
        <end position="195"/>
    </location>
</feature>
<sequence length="665" mass="71492">MIVEIGHYALVLAFALALVQSILPVWGARTRDAQLMAVAGPAALAQFLFVALAFGALTWAAVVSDFSVANVFENSHSAKPLQFKISGVWGNHEGSMLLWVLILALFGAMVAAFGRNLPETLKANALGVQAWIASAFLLFILATSNPFQRLSPAPMEGRDLNPILQDWGLAIHPPLLYLGYVGFSISFAFAVAALIDGRIDAAWARWVRPWTLAAWVFLTLGIAMGSYWAYYELGWGGWWFWDPVENASFMPWLSGTALLHSAIVMEKRNALKVWTILLAILTFSLSLLGTFLVRSGVLTSVHAFATDPARGVFILMILTLFIGGSLALFAWRGSTLTQGGIFAPISREGALVFNNLFLTVSCLAVFVGTLYPLVLEAVTGDKISVGAPFFNVVFGIIVVPLLLVVPIGPFLAWKRGDLGAVAERLAVALVVALVVAAITGWISRGVAPVLAALGFGLAAWLVVGALAEFAFRIRLFAEPIGTSLRRARGLPRSAWGMTIAHVGVGLSVVGIVAESAWKTEHILIMKPNDTVEVAGMTVQYQGSAPRKGPNFQEQTGVFAVSRGGVLLTTLRPAKRFYPARQMPTTEAAIGQFDLYASNLYISLGDAQTDGGMAVRIYWKPFVNFIWYGCVVMALGGFVSLSDRRLRVGAPVPARLAGRVPVGAAE</sequence>
<dbReference type="EMBL" id="LJYW01000001">
    <property type="protein sequence ID" value="KPL54539.1"/>
    <property type="molecule type" value="Genomic_DNA"/>
</dbReference>
<feature type="transmembrane region" description="Helical" evidence="10">
    <location>
        <begin position="96"/>
        <end position="114"/>
    </location>
</feature>
<name>A0A0P6VTF5_9HYPH</name>
<evidence type="ECO:0000256" key="3">
    <source>
        <dbReference type="ARBA" id="ARBA00022475"/>
    </source>
</evidence>
<comment type="function">
    <text evidence="9">Required for the biogenesis of c-type cytochromes. Possible subunit of a heme lyase.</text>
</comment>
<evidence type="ECO:0000259" key="11">
    <source>
        <dbReference type="Pfam" id="PF01578"/>
    </source>
</evidence>
<dbReference type="PRINTS" id="PR01410">
    <property type="entry name" value="CCBIOGENESIS"/>
</dbReference>
<comment type="similarity">
    <text evidence="2">Belongs to the CcmF/CycK/Ccl1/NrfE/CcsA family.</text>
</comment>
<dbReference type="GO" id="GO:0005886">
    <property type="term" value="C:plasma membrane"/>
    <property type="evidence" value="ECO:0007669"/>
    <property type="project" value="UniProtKB-SubCell"/>
</dbReference>
<dbReference type="RefSeq" id="WP_054360706.1">
    <property type="nucleotide sequence ID" value="NZ_LJYW01000001.1"/>
</dbReference>
<feature type="transmembrane region" description="Helical" evidence="10">
    <location>
        <begin position="621"/>
        <end position="640"/>
    </location>
</feature>
<organism evidence="13 14">
    <name type="scientific">Prosthecodimorpha hirschii</name>
    <dbReference type="NCBI Taxonomy" id="665126"/>
    <lineage>
        <taxon>Bacteria</taxon>
        <taxon>Pseudomonadati</taxon>
        <taxon>Pseudomonadota</taxon>
        <taxon>Alphaproteobacteria</taxon>
        <taxon>Hyphomicrobiales</taxon>
        <taxon>Ancalomicrobiaceae</taxon>
        <taxon>Prosthecodimorpha</taxon>
    </lineage>
</organism>
<evidence type="ECO:0000256" key="9">
    <source>
        <dbReference type="ARBA" id="ARBA00037230"/>
    </source>
</evidence>
<dbReference type="InterPro" id="IPR032523">
    <property type="entry name" value="CcmF_C"/>
</dbReference>
<evidence type="ECO:0000313" key="13">
    <source>
        <dbReference type="EMBL" id="KPL54539.1"/>
    </source>
</evidence>
<feature type="transmembrane region" description="Helical" evidence="10">
    <location>
        <begin position="389"/>
        <end position="413"/>
    </location>
</feature>
<feature type="transmembrane region" description="Helical" evidence="10">
    <location>
        <begin position="449"/>
        <end position="473"/>
    </location>
</feature>
<dbReference type="PRINTS" id="PR01411">
    <property type="entry name" value="CCMFBIOGNSIS"/>
</dbReference>
<feature type="transmembrane region" description="Helical" evidence="10">
    <location>
        <begin position="494"/>
        <end position="513"/>
    </location>
</feature>
<feature type="transmembrane region" description="Helical" evidence="10">
    <location>
        <begin position="273"/>
        <end position="292"/>
    </location>
</feature>
<evidence type="ECO:0000256" key="2">
    <source>
        <dbReference type="ARBA" id="ARBA00009186"/>
    </source>
</evidence>
<dbReference type="AlphaFoldDB" id="A0A0P6VTF5"/>
<keyword evidence="7 10" id="KW-1133">Transmembrane helix</keyword>
<feature type="transmembrane region" description="Helical" evidence="10">
    <location>
        <begin position="312"/>
        <end position="331"/>
    </location>
</feature>
<dbReference type="Pfam" id="PF01578">
    <property type="entry name" value="Cytochrom_C_asm"/>
    <property type="match status" value="1"/>
</dbReference>
<keyword evidence="14" id="KW-1185">Reference proteome</keyword>
<evidence type="ECO:0000256" key="4">
    <source>
        <dbReference type="ARBA" id="ARBA00022519"/>
    </source>
</evidence>
<evidence type="ECO:0000256" key="10">
    <source>
        <dbReference type="SAM" id="Phobius"/>
    </source>
</evidence>
<keyword evidence="6" id="KW-0201">Cytochrome c-type biogenesis</keyword>
<evidence type="ECO:0000256" key="6">
    <source>
        <dbReference type="ARBA" id="ARBA00022748"/>
    </source>
</evidence>
<evidence type="ECO:0000256" key="8">
    <source>
        <dbReference type="ARBA" id="ARBA00023136"/>
    </source>
</evidence>
<keyword evidence="3" id="KW-1003">Cell membrane</keyword>
<dbReference type="Proteomes" id="UP000048984">
    <property type="component" value="Unassembled WGS sequence"/>
</dbReference>
<evidence type="ECO:0000259" key="12">
    <source>
        <dbReference type="Pfam" id="PF16327"/>
    </source>
</evidence>
<comment type="subcellular location">
    <subcellularLocation>
        <location evidence="1">Cell inner membrane</location>
        <topology evidence="1">Multi-pass membrane protein</topology>
    </subcellularLocation>
</comment>
<keyword evidence="5 10" id="KW-0812">Transmembrane</keyword>
<dbReference type="PANTHER" id="PTHR43653">
    <property type="entry name" value="CYTOCHROME C ASSEMBLY PROTEIN-RELATED"/>
    <property type="match status" value="1"/>
</dbReference>
<dbReference type="GO" id="GO:0020037">
    <property type="term" value="F:heme binding"/>
    <property type="evidence" value="ECO:0007669"/>
    <property type="project" value="InterPro"/>
</dbReference>